<evidence type="ECO:0000256" key="2">
    <source>
        <dbReference type="ARBA" id="ARBA00022829"/>
    </source>
</evidence>
<evidence type="ECO:0000259" key="3">
    <source>
        <dbReference type="SMART" id="SM00470"/>
    </source>
</evidence>
<dbReference type="SMART" id="SM00470">
    <property type="entry name" value="ParB"/>
    <property type="match status" value="1"/>
</dbReference>
<sequence length="295" mass="33983">MSNQNKPLSKLEQIKLAAAAQSNKNIAQANVKESRLKVSEIKLNPFQPRKYFDEQKLNDLAESIKQNGLIQAITVAQINDELILIAGERRLRAHQIAGLEYIDANLLYNITDEKLRELSLIENLQREDLTLIEEANAFKKLNEEYNKSYRDIAALSGKSKTTIADIINLSNFSEECQLLIQENKLKNTAILNNILKCPTLEHYELILRLIENDLTHKEIKDKLQEFTENKNKENSKKNKTQKIKTYPFELPLITGVDIESKKNKLKIEIDMSVFKLDDSKNIEEYIKKIILSNSN</sequence>
<dbReference type="SUPFAM" id="SSF110849">
    <property type="entry name" value="ParB/Sulfiredoxin"/>
    <property type="match status" value="1"/>
</dbReference>
<dbReference type="AlphaFoldDB" id="A0A7L5JM65"/>
<comment type="similarity">
    <text evidence="1">Belongs to the ParB family.</text>
</comment>
<dbReference type="Pfam" id="PF02195">
    <property type="entry name" value="ParB_N"/>
    <property type="match status" value="1"/>
</dbReference>
<dbReference type="NCBIfam" id="TIGR00180">
    <property type="entry name" value="parB_part"/>
    <property type="match status" value="1"/>
</dbReference>
<name>A0A7L5JM65_9BACT</name>
<dbReference type="Gene3D" id="3.90.1530.30">
    <property type="match status" value="1"/>
</dbReference>
<gene>
    <name evidence="4" type="ORF">ACBT_0163</name>
</gene>
<dbReference type="Gene3D" id="1.10.10.2830">
    <property type="match status" value="1"/>
</dbReference>
<dbReference type="CDD" id="cd16393">
    <property type="entry name" value="SPO0J_N"/>
    <property type="match status" value="1"/>
</dbReference>
<evidence type="ECO:0000256" key="1">
    <source>
        <dbReference type="ARBA" id="ARBA00006295"/>
    </source>
</evidence>
<dbReference type="PANTHER" id="PTHR33375">
    <property type="entry name" value="CHROMOSOME-PARTITIONING PROTEIN PARB-RELATED"/>
    <property type="match status" value="1"/>
</dbReference>
<protein>
    <submittedName>
        <fullName evidence="4">ParB-like nuclease domain-containing protein</fullName>
    </submittedName>
</protein>
<dbReference type="InterPro" id="IPR004437">
    <property type="entry name" value="ParB/RepB/Spo0J"/>
</dbReference>
<dbReference type="InterPro" id="IPR003115">
    <property type="entry name" value="ParB_N"/>
</dbReference>
<keyword evidence="2" id="KW-0159">Chromosome partition</keyword>
<proteinExistence type="inferred from homology"/>
<dbReference type="InterPro" id="IPR036086">
    <property type="entry name" value="ParB/Sulfiredoxin_sf"/>
</dbReference>
<dbReference type="Proteomes" id="UP000509513">
    <property type="component" value="Chromosome"/>
</dbReference>
<evidence type="ECO:0000313" key="4">
    <source>
        <dbReference type="EMBL" id="QKJ26148.1"/>
    </source>
</evidence>
<dbReference type="GO" id="GO:0045881">
    <property type="term" value="P:positive regulation of sporulation resulting in formation of a cellular spore"/>
    <property type="evidence" value="ECO:0007669"/>
    <property type="project" value="TreeGrafter"/>
</dbReference>
<dbReference type="PANTHER" id="PTHR33375:SF1">
    <property type="entry name" value="CHROMOSOME-PARTITIONING PROTEIN PARB-RELATED"/>
    <property type="match status" value="1"/>
</dbReference>
<accession>A0A7L5JM65</accession>
<dbReference type="GO" id="GO:0003677">
    <property type="term" value="F:DNA binding"/>
    <property type="evidence" value="ECO:0007669"/>
    <property type="project" value="InterPro"/>
</dbReference>
<dbReference type="GO" id="GO:0005694">
    <property type="term" value="C:chromosome"/>
    <property type="evidence" value="ECO:0007669"/>
    <property type="project" value="TreeGrafter"/>
</dbReference>
<reference evidence="4 5" key="1">
    <citation type="submission" date="2020-05" db="EMBL/GenBank/DDBJ databases">
        <title>Complete genome sequencing of Campylobacter and Arcobacter type strains.</title>
        <authorList>
            <person name="Miller W.G."/>
            <person name="Yee E."/>
        </authorList>
    </citation>
    <scope>NUCLEOTIDE SEQUENCE [LARGE SCALE GENOMIC DNA]</scope>
    <source>
        <strain evidence="4 5">LMG 21996</strain>
    </source>
</reference>
<dbReference type="Pfam" id="PF17762">
    <property type="entry name" value="HTH_ParB"/>
    <property type="match status" value="1"/>
</dbReference>
<dbReference type="InterPro" id="IPR050336">
    <property type="entry name" value="Chromosome_partition/occlusion"/>
</dbReference>
<feature type="domain" description="ParB-like N-terminal" evidence="3">
    <location>
        <begin position="34"/>
        <end position="124"/>
    </location>
</feature>
<dbReference type="EMBL" id="CP054051">
    <property type="protein sequence ID" value="QKJ26148.1"/>
    <property type="molecule type" value="Genomic_DNA"/>
</dbReference>
<dbReference type="RefSeq" id="WP_176325338.1">
    <property type="nucleotide sequence ID" value="NZ_CP054051.1"/>
</dbReference>
<evidence type="ECO:0000313" key="5">
    <source>
        <dbReference type="Proteomes" id="UP000509513"/>
    </source>
</evidence>
<dbReference type="GO" id="GO:0007059">
    <property type="term" value="P:chromosome segregation"/>
    <property type="evidence" value="ECO:0007669"/>
    <property type="project" value="UniProtKB-KW"/>
</dbReference>
<dbReference type="InterPro" id="IPR041468">
    <property type="entry name" value="HTH_ParB/Spo0J"/>
</dbReference>
<dbReference type="KEGG" id="acib:ACBT_0163"/>
<organism evidence="4 5">
    <name type="scientific">Aliarcobacter cibarius</name>
    <dbReference type="NCBI Taxonomy" id="255507"/>
    <lineage>
        <taxon>Bacteria</taxon>
        <taxon>Pseudomonadati</taxon>
        <taxon>Campylobacterota</taxon>
        <taxon>Epsilonproteobacteria</taxon>
        <taxon>Campylobacterales</taxon>
        <taxon>Arcobacteraceae</taxon>
        <taxon>Aliarcobacter</taxon>
    </lineage>
</organism>